<dbReference type="PANTHER" id="PTHR36447:SF2">
    <property type="entry name" value="BETA-GALACTOSIDASE YESZ"/>
    <property type="match status" value="1"/>
</dbReference>
<dbReference type="InterPro" id="IPR029062">
    <property type="entry name" value="Class_I_gatase-like"/>
</dbReference>
<dbReference type="SUPFAM" id="SSF51445">
    <property type="entry name" value="(Trans)glycosidases"/>
    <property type="match status" value="1"/>
</dbReference>
<evidence type="ECO:0000313" key="11">
    <source>
        <dbReference type="EMBL" id="BDZ51855.1"/>
    </source>
</evidence>
<evidence type="ECO:0000259" key="9">
    <source>
        <dbReference type="Pfam" id="PF02449"/>
    </source>
</evidence>
<keyword evidence="5" id="KW-0378">Hydrolase</keyword>
<dbReference type="RefSeq" id="WP_286344526.1">
    <property type="nucleotide sequence ID" value="NZ_AP027732.1"/>
</dbReference>
<feature type="compositionally biased region" description="Low complexity" evidence="8">
    <location>
        <begin position="1"/>
        <end position="23"/>
    </location>
</feature>
<evidence type="ECO:0000256" key="7">
    <source>
        <dbReference type="ARBA" id="ARBA00023295"/>
    </source>
</evidence>
<evidence type="ECO:0000256" key="2">
    <source>
        <dbReference type="ARBA" id="ARBA00005940"/>
    </source>
</evidence>
<dbReference type="Proteomes" id="UP001321486">
    <property type="component" value="Chromosome"/>
</dbReference>
<sequence>MPTQPAATPPAATSSALPSSEPAFSTAPSRVLFGAAYYAEYQLSDRLDVDLDLMVEAGFTVIRVGESVWSTWEPRDGEFDLEWLRPVLDGAHARGISVILGTPTYAVPPWLQQSHPEIAAEVKTGQPTPWGARQEVDYSHPAFLFHAERVIRAIIARYAEHPAVIGFQVDNEPGMLLFHNPSTFRRFVRHLKAKYGTVEELNAQWGLVYWSHRIADWSELWTPDGNAQPQYDLAWRQFQAQVTTEFIGWQADIVREYSRPDQFVTTCIAYPRPALDDEKLVSRLDITAGNPYYGMQDHLSLDHVKEVPTPWTSTGVAGLFRQADRLFSSNQQRFLVTETNAWSIGGATQNYPPYPGQLMQSAFALIARGAAQIEYWHWHTLHFGTETYWGGVLPHSQVPGRVYREVAEIGAALKQIGTELDGYEPDADVAILWSTSSRFAFDFTPPLNTDGQNGRRDSYQHIVDAFHAGVVGAGAQARILHVDQASALGAAALAERFPVLIAPAVYIATDAELDLLAAYAEAGGHLIVGIRTGYADEEARARLAVAPDKLHAPAGVWYEEFTNLDADLALTAENGFDLSPGALATDWADGLIVGAAGTGDAGGAEGVGDTGDTGTADVLARYEHPAFGRFPAITTASAGSGRITYVGTVPNADLAADIVRFAVPSPIAGAWSRGATVTVASGSLPGGARAWFVQNWSALPSEVTVPLDVSDLTSLDPVRHPAGTLISLEPWSSLALVDG</sequence>
<dbReference type="SUPFAM" id="SSF52317">
    <property type="entry name" value="Class I glutamine amidotransferase-like"/>
    <property type="match status" value="1"/>
</dbReference>
<dbReference type="Pfam" id="PF02449">
    <property type="entry name" value="Glyco_hydro_42"/>
    <property type="match status" value="1"/>
</dbReference>
<keyword evidence="7" id="KW-0326">Glycosidase</keyword>
<feature type="region of interest" description="Disordered" evidence="8">
    <location>
        <begin position="1"/>
        <end position="24"/>
    </location>
</feature>
<evidence type="ECO:0000256" key="3">
    <source>
        <dbReference type="ARBA" id="ARBA00012756"/>
    </source>
</evidence>
<dbReference type="InterPro" id="IPR013529">
    <property type="entry name" value="Glyco_hydro_42_N"/>
</dbReference>
<comment type="similarity">
    <text evidence="2">Belongs to the glycosyl hydrolase 42 family.</text>
</comment>
<organism evidence="11 12">
    <name type="scientific">Frondihabitans sucicola</name>
    <dbReference type="NCBI Taxonomy" id="1268041"/>
    <lineage>
        <taxon>Bacteria</taxon>
        <taxon>Bacillati</taxon>
        <taxon>Actinomycetota</taxon>
        <taxon>Actinomycetes</taxon>
        <taxon>Micrococcales</taxon>
        <taxon>Microbacteriaceae</taxon>
        <taxon>Frondihabitans</taxon>
    </lineage>
</organism>
<dbReference type="Gene3D" id="3.20.20.80">
    <property type="entry name" value="Glycosidases"/>
    <property type="match status" value="1"/>
</dbReference>
<evidence type="ECO:0000313" key="12">
    <source>
        <dbReference type="Proteomes" id="UP001321486"/>
    </source>
</evidence>
<name>A0ABM8GTQ8_9MICO</name>
<dbReference type="CDD" id="cd03143">
    <property type="entry name" value="A4_beta-galactosidase_middle_domain"/>
    <property type="match status" value="1"/>
</dbReference>
<evidence type="ECO:0000259" key="10">
    <source>
        <dbReference type="Pfam" id="PF08532"/>
    </source>
</evidence>
<keyword evidence="12" id="KW-1185">Reference proteome</keyword>
<keyword evidence="4" id="KW-0479">Metal-binding</keyword>
<comment type="catalytic activity">
    <reaction evidence="1">
        <text>Hydrolysis of terminal non-reducing beta-D-galactose residues in beta-D-galactosides.</text>
        <dbReference type="EC" id="3.2.1.23"/>
    </reaction>
</comment>
<evidence type="ECO:0000256" key="4">
    <source>
        <dbReference type="ARBA" id="ARBA00022723"/>
    </source>
</evidence>
<feature type="domain" description="Glycoside hydrolase family 42 N-terminal" evidence="9">
    <location>
        <begin position="37"/>
        <end position="416"/>
    </location>
</feature>
<dbReference type="Gene3D" id="3.40.50.880">
    <property type="match status" value="1"/>
</dbReference>
<dbReference type="EMBL" id="AP027732">
    <property type="protein sequence ID" value="BDZ51855.1"/>
    <property type="molecule type" value="Genomic_DNA"/>
</dbReference>
<evidence type="ECO:0000256" key="1">
    <source>
        <dbReference type="ARBA" id="ARBA00001412"/>
    </source>
</evidence>
<dbReference type="Pfam" id="PF08532">
    <property type="entry name" value="Glyco_hydro_42M"/>
    <property type="match status" value="1"/>
</dbReference>
<proteinExistence type="inferred from homology"/>
<evidence type="ECO:0000256" key="6">
    <source>
        <dbReference type="ARBA" id="ARBA00022833"/>
    </source>
</evidence>
<accession>A0ABM8GTQ8</accession>
<dbReference type="EC" id="3.2.1.23" evidence="3"/>
<dbReference type="InterPro" id="IPR013738">
    <property type="entry name" value="Beta_galactosidase_Trimer"/>
</dbReference>
<gene>
    <name evidence="11" type="ORF">GCM10025867_40960</name>
</gene>
<evidence type="ECO:0000256" key="5">
    <source>
        <dbReference type="ARBA" id="ARBA00022801"/>
    </source>
</evidence>
<dbReference type="InterPro" id="IPR017853">
    <property type="entry name" value="GH"/>
</dbReference>
<protein>
    <recommendedName>
        <fullName evidence="3">beta-galactosidase</fullName>
        <ecNumber evidence="3">3.2.1.23</ecNumber>
    </recommendedName>
</protein>
<feature type="domain" description="Beta-galactosidase trimerisation" evidence="10">
    <location>
        <begin position="427"/>
        <end position="661"/>
    </location>
</feature>
<dbReference type="PANTHER" id="PTHR36447">
    <property type="entry name" value="BETA-GALACTOSIDASE GANA"/>
    <property type="match status" value="1"/>
</dbReference>
<keyword evidence="6" id="KW-0862">Zinc</keyword>
<evidence type="ECO:0000256" key="8">
    <source>
        <dbReference type="SAM" id="MobiDB-lite"/>
    </source>
</evidence>
<reference evidence="12" key="1">
    <citation type="journal article" date="2019" name="Int. J. Syst. Evol. Microbiol.">
        <title>The Global Catalogue of Microorganisms (GCM) 10K type strain sequencing project: providing services to taxonomists for standard genome sequencing and annotation.</title>
        <authorList>
            <consortium name="The Broad Institute Genomics Platform"/>
            <consortium name="The Broad Institute Genome Sequencing Center for Infectious Disease"/>
            <person name="Wu L."/>
            <person name="Ma J."/>
        </authorList>
    </citation>
    <scope>NUCLEOTIDE SEQUENCE [LARGE SCALE GENOMIC DNA]</scope>
    <source>
        <strain evidence="12">NBRC 108728</strain>
    </source>
</reference>
<dbReference type="InterPro" id="IPR003476">
    <property type="entry name" value="Glyco_hydro_42"/>
</dbReference>